<name>A0A346LU76_SUFV1</name>
<protein>
    <submittedName>
        <fullName evidence="2">Uncharacterized protein</fullName>
    </submittedName>
</protein>
<proteinExistence type="predicted"/>
<gene>
    <name evidence="2" type="ORF">SFV1gp37</name>
</gene>
<keyword evidence="1" id="KW-1133">Transmembrane helix</keyword>
<sequence length="100" mass="11905">MLKSRLYSAIFVILIITAIILIVDPDIYTIIAFVSSVIGIIYTTYNLMVKEIENTVYRLYEQRLRSDIHNDIEQIIYQVYEQKLKNDIKDMIENYLRNPK</sequence>
<dbReference type="Proteomes" id="UP000263690">
    <property type="component" value="Segment"/>
</dbReference>
<reference evidence="2" key="1">
    <citation type="journal article" date="2018" name="Nat. Commun.">
        <title>Structural conservation in a membrane-enveloped filamentous virus infecting a hyperthermophilic acidophile.</title>
        <authorList>
            <person name="Liu Y."/>
            <person name="Osinski T."/>
            <person name="Wang F."/>
            <person name="Krupovic M."/>
            <person name="Schouten S."/>
            <person name="Kasson P."/>
            <person name="Prangishvili D."/>
            <person name="Egelman E.H."/>
        </authorList>
    </citation>
    <scope>NUCLEOTIDE SEQUENCE [LARGE SCALE GENOMIC DNA]</scope>
    <source>
        <strain evidence="2">S48</strain>
    </source>
</reference>
<feature type="transmembrane region" description="Helical" evidence="1">
    <location>
        <begin position="29"/>
        <end position="48"/>
    </location>
</feature>
<feature type="transmembrane region" description="Helical" evidence="1">
    <location>
        <begin position="7"/>
        <end position="23"/>
    </location>
</feature>
<evidence type="ECO:0000313" key="2">
    <source>
        <dbReference type="EMBL" id="AXQ00119.1"/>
    </source>
</evidence>
<keyword evidence="1" id="KW-0472">Membrane</keyword>
<organism evidence="2">
    <name type="scientific">Sulfolobus filamentous virus 1</name>
    <name type="common">SFV1</name>
    <name type="synonym">Sulfolobus virus SFV-1</name>
    <dbReference type="NCBI Taxonomy" id="2304198"/>
    <lineage>
        <taxon>Viruses</taxon>
        <taxon>Adnaviria</taxon>
        <taxon>Zilligvirae</taxon>
        <taxon>Taleaviricota</taxon>
        <taxon>Tokiviricetes</taxon>
        <taxon>Ligamenvirales</taxon>
        <taxon>Lipothrixviridae</taxon>
        <taxon>Alphalipothrixvirus</taxon>
        <taxon>Alphalipothrixvirus beppuense</taxon>
    </lineage>
</organism>
<accession>A0A346LU76</accession>
<evidence type="ECO:0000313" key="3">
    <source>
        <dbReference type="Proteomes" id="UP000263690"/>
    </source>
</evidence>
<keyword evidence="3" id="KW-1185">Reference proteome</keyword>
<keyword evidence="1" id="KW-0812">Transmembrane</keyword>
<evidence type="ECO:0000256" key="1">
    <source>
        <dbReference type="SAM" id="Phobius"/>
    </source>
</evidence>
<dbReference type="EMBL" id="MH447526">
    <property type="protein sequence ID" value="AXQ00119.1"/>
    <property type="molecule type" value="Genomic_DNA"/>
</dbReference>
<organismHost>
    <name type="scientific">Saccharolobus shibatae</name>
    <dbReference type="NCBI Taxonomy" id="2286"/>
</organismHost>